<evidence type="ECO:0000313" key="3">
    <source>
        <dbReference type="EMBL" id="RMN40311.1"/>
    </source>
</evidence>
<sequence length="83" mass="9292">MTKGMTRMKALLEHLAYIAAGGALLLGLLFYLEHRKEAKAAVDDERHDRCLKEALNPPPPFKHSLDCVGWQRIRSDIPLPAQG</sequence>
<evidence type="ECO:0000313" key="5">
    <source>
        <dbReference type="Proteomes" id="UP000281372"/>
    </source>
</evidence>
<keyword evidence="1" id="KW-0472">Membrane</keyword>
<dbReference type="Proteomes" id="UP000281372">
    <property type="component" value="Unassembled WGS sequence"/>
</dbReference>
<dbReference type="Proteomes" id="UP000050564">
    <property type="component" value="Unassembled WGS sequence"/>
</dbReference>
<evidence type="ECO:0000256" key="1">
    <source>
        <dbReference type="SAM" id="Phobius"/>
    </source>
</evidence>
<feature type="transmembrane region" description="Helical" evidence="1">
    <location>
        <begin position="15"/>
        <end position="32"/>
    </location>
</feature>
<reference evidence="2 4" key="1">
    <citation type="submission" date="2015-09" db="EMBL/GenBank/DDBJ databases">
        <title>Genome announcement of multiple Pseudomonas syringae strains.</title>
        <authorList>
            <person name="Thakur S."/>
            <person name="Wang P.W."/>
            <person name="Gong Y."/>
            <person name="Weir B.S."/>
            <person name="Guttman D.S."/>
        </authorList>
    </citation>
    <scope>NUCLEOTIDE SEQUENCE [LARGE SCALE GENOMIC DNA]</scope>
    <source>
        <strain evidence="2 4">ICMP2823</strain>
    </source>
</reference>
<comment type="caution">
    <text evidence="2">The sequence shown here is derived from an EMBL/GenBank/DDBJ whole genome shotgun (WGS) entry which is preliminary data.</text>
</comment>
<keyword evidence="1" id="KW-1133">Transmembrane helix</keyword>
<dbReference type="EMBL" id="LJPX01000010">
    <property type="protein sequence ID" value="KPW81855.1"/>
    <property type="molecule type" value="Genomic_DNA"/>
</dbReference>
<evidence type="ECO:0000313" key="4">
    <source>
        <dbReference type="Proteomes" id="UP000050564"/>
    </source>
</evidence>
<keyword evidence="1" id="KW-0812">Transmembrane</keyword>
<dbReference type="EMBL" id="RBOW01000099">
    <property type="protein sequence ID" value="RMN40311.1"/>
    <property type="molecule type" value="Genomic_DNA"/>
</dbReference>
<accession>A0A0P9MF07</accession>
<dbReference type="AlphaFoldDB" id="A0A0P9MF07"/>
<name>A0A0P9MF07_PSECA</name>
<dbReference type="PATRIC" id="fig|86840.3.peg.4329"/>
<gene>
    <name evidence="2" type="ORF">ALO81_200335</name>
    <name evidence="3" type="ORF">ALQ64_03707</name>
</gene>
<reference evidence="3 5" key="2">
    <citation type="submission" date="2018-08" db="EMBL/GenBank/DDBJ databases">
        <title>Recombination of ecologically and evolutionarily significant loci maintains genetic cohesion in the Pseudomonas syringae species complex.</title>
        <authorList>
            <person name="Dillon M."/>
            <person name="Thakur S."/>
            <person name="Almeida R.N.D."/>
            <person name="Weir B.S."/>
            <person name="Guttman D.S."/>
        </authorList>
    </citation>
    <scope>NUCLEOTIDE SEQUENCE [LARGE SCALE GENOMIC DNA]</scope>
    <source>
        <strain evidence="3 5">ICMP 2821</strain>
    </source>
</reference>
<protein>
    <submittedName>
        <fullName evidence="2">Macrolide efflux protein</fullName>
    </submittedName>
</protein>
<evidence type="ECO:0000313" key="2">
    <source>
        <dbReference type="EMBL" id="KPW81855.1"/>
    </source>
</evidence>
<organism evidence="2 4">
    <name type="scientific">Pseudomonas cannabina</name>
    <dbReference type="NCBI Taxonomy" id="86840"/>
    <lineage>
        <taxon>Bacteria</taxon>
        <taxon>Pseudomonadati</taxon>
        <taxon>Pseudomonadota</taxon>
        <taxon>Gammaproteobacteria</taxon>
        <taxon>Pseudomonadales</taxon>
        <taxon>Pseudomonadaceae</taxon>
        <taxon>Pseudomonas</taxon>
    </lineage>
</organism>
<proteinExistence type="predicted"/>